<name>A0A0P9D327_9CHLR</name>
<keyword evidence="1" id="KW-0472">Membrane</keyword>
<dbReference type="InterPro" id="IPR053521">
    <property type="entry name" value="McjB-like"/>
</dbReference>
<keyword evidence="1" id="KW-0812">Transmembrane</keyword>
<reference evidence="3 4" key="1">
    <citation type="submission" date="2015-09" db="EMBL/GenBank/DDBJ databases">
        <title>Draft genome sequence of Kouleothrix aurantiaca JCM 19913.</title>
        <authorList>
            <person name="Hemp J."/>
        </authorList>
    </citation>
    <scope>NUCLEOTIDE SEQUENCE [LARGE SCALE GENOMIC DNA]</scope>
    <source>
        <strain evidence="3 4">COM-B</strain>
    </source>
</reference>
<feature type="transmembrane region" description="Helical" evidence="1">
    <location>
        <begin position="17"/>
        <end position="37"/>
    </location>
</feature>
<evidence type="ECO:0000259" key="2">
    <source>
        <dbReference type="Pfam" id="PF13471"/>
    </source>
</evidence>
<protein>
    <recommendedName>
        <fullName evidence="2">Microcin J25-processing protein McjB C-terminal domain-containing protein</fullName>
    </recommendedName>
</protein>
<dbReference type="NCBIfam" id="NF033537">
    <property type="entry name" value="lasso_biosyn_B2"/>
    <property type="match status" value="1"/>
</dbReference>
<accession>A0A0P9D327</accession>
<sequence length="143" mass="15199">MAALRKWRALAPAERWLLLRALVLVAGFRAALLLVPFQRLRRLAEHRAGTLSPQANALARTGWAIAVAADLGRGSTCLPQALAAQALLGWQGCASSLHIGVARGLGGRIEAHAWVESHGTVVVGGTPESLARYSRLPLERISA</sequence>
<dbReference type="InterPro" id="IPR032708">
    <property type="entry name" value="McjB_C"/>
</dbReference>
<keyword evidence="1" id="KW-1133">Transmembrane helix</keyword>
<evidence type="ECO:0000313" key="4">
    <source>
        <dbReference type="Proteomes" id="UP000050509"/>
    </source>
</evidence>
<dbReference type="Pfam" id="PF13471">
    <property type="entry name" value="Transglut_core3"/>
    <property type="match status" value="1"/>
</dbReference>
<comment type="caution">
    <text evidence="3">The sequence shown here is derived from an EMBL/GenBank/DDBJ whole genome shotgun (WGS) entry which is preliminary data.</text>
</comment>
<proteinExistence type="predicted"/>
<keyword evidence="4" id="KW-1185">Reference proteome</keyword>
<feature type="domain" description="Microcin J25-processing protein McjB C-terminal" evidence="2">
    <location>
        <begin position="24"/>
        <end position="136"/>
    </location>
</feature>
<dbReference type="AlphaFoldDB" id="A0A0P9D327"/>
<organism evidence="3 4">
    <name type="scientific">Kouleothrix aurantiaca</name>
    <dbReference type="NCBI Taxonomy" id="186479"/>
    <lineage>
        <taxon>Bacteria</taxon>
        <taxon>Bacillati</taxon>
        <taxon>Chloroflexota</taxon>
        <taxon>Chloroflexia</taxon>
        <taxon>Chloroflexales</taxon>
        <taxon>Roseiflexineae</taxon>
        <taxon>Roseiflexaceae</taxon>
        <taxon>Kouleothrix</taxon>
    </lineage>
</organism>
<gene>
    <name evidence="3" type="ORF">SE17_09610</name>
</gene>
<dbReference type="EMBL" id="LJCR01000255">
    <property type="protein sequence ID" value="KPV53450.1"/>
    <property type="molecule type" value="Genomic_DNA"/>
</dbReference>
<dbReference type="Proteomes" id="UP000050509">
    <property type="component" value="Unassembled WGS sequence"/>
</dbReference>
<evidence type="ECO:0000313" key="3">
    <source>
        <dbReference type="EMBL" id="KPV53450.1"/>
    </source>
</evidence>
<evidence type="ECO:0000256" key="1">
    <source>
        <dbReference type="SAM" id="Phobius"/>
    </source>
</evidence>